<evidence type="ECO:0000313" key="2">
    <source>
        <dbReference type="Proteomes" id="UP000070501"/>
    </source>
</evidence>
<evidence type="ECO:0000313" key="1">
    <source>
        <dbReference type="EMBL" id="KXJ92521.1"/>
    </source>
</evidence>
<dbReference type="InParanoid" id="A0A136J5P9"/>
<accession>A0A136J5P9</accession>
<gene>
    <name evidence="1" type="ORF">Micbo1qcDRAFT_160270</name>
</gene>
<organism evidence="1 2">
    <name type="scientific">Microdochium bolleyi</name>
    <dbReference type="NCBI Taxonomy" id="196109"/>
    <lineage>
        <taxon>Eukaryota</taxon>
        <taxon>Fungi</taxon>
        <taxon>Dikarya</taxon>
        <taxon>Ascomycota</taxon>
        <taxon>Pezizomycotina</taxon>
        <taxon>Sordariomycetes</taxon>
        <taxon>Xylariomycetidae</taxon>
        <taxon>Xylariales</taxon>
        <taxon>Microdochiaceae</taxon>
        <taxon>Microdochium</taxon>
    </lineage>
</organism>
<proteinExistence type="predicted"/>
<dbReference type="Proteomes" id="UP000070501">
    <property type="component" value="Unassembled WGS sequence"/>
</dbReference>
<reference evidence="2" key="1">
    <citation type="submission" date="2016-02" db="EMBL/GenBank/DDBJ databases">
        <title>Draft genome sequence of Microdochium bolleyi, a fungal endophyte of beachgrass.</title>
        <authorList>
            <consortium name="DOE Joint Genome Institute"/>
            <person name="David A.S."/>
            <person name="May G."/>
            <person name="Haridas S."/>
            <person name="Lim J."/>
            <person name="Wang M."/>
            <person name="Labutti K."/>
            <person name="Lipzen A."/>
            <person name="Barry K."/>
            <person name="Grigoriev I.V."/>
        </authorList>
    </citation>
    <scope>NUCLEOTIDE SEQUENCE [LARGE SCALE GENOMIC DNA]</scope>
    <source>
        <strain evidence="2">J235TASD1</strain>
    </source>
</reference>
<dbReference type="AlphaFoldDB" id="A0A136J5P9"/>
<keyword evidence="2" id="KW-1185">Reference proteome</keyword>
<dbReference type="EMBL" id="KQ964248">
    <property type="protein sequence ID" value="KXJ92521.1"/>
    <property type="molecule type" value="Genomic_DNA"/>
</dbReference>
<sequence length="56" mass="5933">MKLDLTVVLTTSILKVFLLRYQIIRAAGPNLCASACPAAISHRPSETSQLGAAFSS</sequence>
<protein>
    <submittedName>
        <fullName evidence="1">Uncharacterized protein</fullName>
    </submittedName>
</protein>
<name>A0A136J5P9_9PEZI</name>